<dbReference type="GO" id="GO:0004424">
    <property type="term" value="F:imidazoleglycerol-phosphate dehydratase activity"/>
    <property type="evidence" value="ECO:0007669"/>
    <property type="project" value="UniProtKB-UniRule"/>
</dbReference>
<sequence>MRQAAAERTTKETDVSVQLCLDGGDVSISTGIGFFDHMLNAFAVHGGFGLTVRVKGDLEVDGHHTVEDTGIVLGQALAKALGDKSGIARFGSFFIPMDESLSFAAVDVSGRPFLRFQAEFSQERCGEYDACLTEEFFRAFAMNAGITLHLRLEYGANAHHEIEAMFKAAAHALRLAVSEKKGLLSTKGVL</sequence>
<dbReference type="PROSITE" id="PS00955">
    <property type="entry name" value="IGP_DEHYDRATASE_2"/>
    <property type="match status" value="1"/>
</dbReference>
<gene>
    <name evidence="6 8" type="primary">hisB</name>
    <name evidence="8" type="ORF">IAB89_04170</name>
</gene>
<reference evidence="8" key="2">
    <citation type="journal article" date="2021" name="PeerJ">
        <title>Extensive microbial diversity within the chicken gut microbiome revealed by metagenomics and culture.</title>
        <authorList>
            <person name="Gilroy R."/>
            <person name="Ravi A."/>
            <person name="Getino M."/>
            <person name="Pursley I."/>
            <person name="Horton D.L."/>
            <person name="Alikhan N.F."/>
            <person name="Baker D."/>
            <person name="Gharbi K."/>
            <person name="Hall N."/>
            <person name="Watson M."/>
            <person name="Adriaenssens E.M."/>
            <person name="Foster-Nyarko E."/>
            <person name="Jarju S."/>
            <person name="Secka A."/>
            <person name="Antonio M."/>
            <person name="Oren A."/>
            <person name="Chaudhuri R.R."/>
            <person name="La Ragione R."/>
            <person name="Hildebrand F."/>
            <person name="Pallen M.J."/>
        </authorList>
    </citation>
    <scope>NUCLEOTIDE SEQUENCE</scope>
    <source>
        <strain evidence="8">ChiSxjej1B13-7958</strain>
    </source>
</reference>
<dbReference type="InterPro" id="IPR038494">
    <property type="entry name" value="IGPD_sf"/>
</dbReference>
<name>A0A9D1DDP4_9FIRM</name>
<dbReference type="CDD" id="cd07914">
    <property type="entry name" value="IGPD"/>
    <property type="match status" value="1"/>
</dbReference>
<dbReference type="NCBIfam" id="NF002111">
    <property type="entry name" value="PRK00951.2-1"/>
    <property type="match status" value="1"/>
</dbReference>
<organism evidence="8 9">
    <name type="scientific">Candidatus Caccousia avicola</name>
    <dbReference type="NCBI Taxonomy" id="2840721"/>
    <lineage>
        <taxon>Bacteria</taxon>
        <taxon>Bacillati</taxon>
        <taxon>Bacillota</taxon>
        <taxon>Clostridia</taxon>
        <taxon>Eubacteriales</taxon>
        <taxon>Oscillospiraceae</taxon>
        <taxon>Oscillospiraceae incertae sedis</taxon>
        <taxon>Candidatus Caccousia</taxon>
    </lineage>
</organism>
<dbReference type="FunFam" id="3.30.230.40:FF:000003">
    <property type="entry name" value="Imidazoleglycerol-phosphate dehydratase HisB"/>
    <property type="match status" value="1"/>
</dbReference>
<accession>A0A9D1DDP4</accession>
<dbReference type="Pfam" id="PF00475">
    <property type="entry name" value="IGPD"/>
    <property type="match status" value="1"/>
</dbReference>
<dbReference type="PANTHER" id="PTHR23133:SF2">
    <property type="entry name" value="IMIDAZOLEGLYCEROL-PHOSPHATE DEHYDRATASE"/>
    <property type="match status" value="1"/>
</dbReference>
<comment type="subcellular location">
    <subcellularLocation>
        <location evidence="6 7">Cytoplasm</location>
    </subcellularLocation>
</comment>
<evidence type="ECO:0000256" key="2">
    <source>
        <dbReference type="ARBA" id="ARBA00016664"/>
    </source>
</evidence>
<dbReference type="AlphaFoldDB" id="A0A9D1DDP4"/>
<evidence type="ECO:0000313" key="9">
    <source>
        <dbReference type="Proteomes" id="UP000824242"/>
    </source>
</evidence>
<evidence type="ECO:0000256" key="5">
    <source>
        <dbReference type="ARBA" id="ARBA00023239"/>
    </source>
</evidence>
<dbReference type="Proteomes" id="UP000824242">
    <property type="component" value="Unassembled WGS sequence"/>
</dbReference>
<dbReference type="PANTHER" id="PTHR23133">
    <property type="entry name" value="IMIDAZOLEGLYCEROL-PHOSPHATE DEHYDRATASE HIS7"/>
    <property type="match status" value="1"/>
</dbReference>
<evidence type="ECO:0000256" key="1">
    <source>
        <dbReference type="ARBA" id="ARBA00005047"/>
    </source>
</evidence>
<evidence type="ECO:0000256" key="3">
    <source>
        <dbReference type="ARBA" id="ARBA00022605"/>
    </source>
</evidence>
<reference evidence="8" key="1">
    <citation type="submission" date="2020-10" db="EMBL/GenBank/DDBJ databases">
        <authorList>
            <person name="Gilroy R."/>
        </authorList>
    </citation>
    <scope>NUCLEOTIDE SEQUENCE</scope>
    <source>
        <strain evidence="8">ChiSxjej1B13-7958</strain>
    </source>
</reference>
<comment type="catalytic activity">
    <reaction evidence="6 7">
        <text>D-erythro-1-(imidazol-4-yl)glycerol 3-phosphate = 3-(imidazol-4-yl)-2-oxopropyl phosphate + H2O</text>
        <dbReference type="Rhea" id="RHEA:11040"/>
        <dbReference type="ChEBI" id="CHEBI:15377"/>
        <dbReference type="ChEBI" id="CHEBI:57766"/>
        <dbReference type="ChEBI" id="CHEBI:58278"/>
        <dbReference type="EC" id="4.2.1.19"/>
    </reaction>
</comment>
<dbReference type="NCBIfam" id="NF002114">
    <property type="entry name" value="PRK00951.2-4"/>
    <property type="match status" value="1"/>
</dbReference>
<evidence type="ECO:0000256" key="6">
    <source>
        <dbReference type="HAMAP-Rule" id="MF_00076"/>
    </source>
</evidence>
<evidence type="ECO:0000256" key="7">
    <source>
        <dbReference type="RuleBase" id="RU000599"/>
    </source>
</evidence>
<dbReference type="EC" id="4.2.1.19" evidence="6 7"/>
<dbReference type="EMBL" id="DVGZ01000041">
    <property type="protein sequence ID" value="HIR46846.1"/>
    <property type="molecule type" value="Genomic_DNA"/>
</dbReference>
<keyword evidence="5 6" id="KW-0456">Lyase</keyword>
<comment type="pathway">
    <text evidence="1 6 7">Amino-acid biosynthesis; L-histidine biosynthesis; L-histidine from 5-phospho-alpha-D-ribose 1-diphosphate: step 6/9.</text>
</comment>
<keyword evidence="3 6" id="KW-0028">Amino-acid biosynthesis</keyword>
<proteinExistence type="inferred from homology"/>
<protein>
    <recommendedName>
        <fullName evidence="2 6">Imidazoleglycerol-phosphate dehydratase</fullName>
        <shortName evidence="6">IGPD</shortName>
        <ecNumber evidence="6 7">4.2.1.19</ecNumber>
    </recommendedName>
</protein>
<comment type="similarity">
    <text evidence="6 7">Belongs to the imidazoleglycerol-phosphate dehydratase family.</text>
</comment>
<dbReference type="SUPFAM" id="SSF54211">
    <property type="entry name" value="Ribosomal protein S5 domain 2-like"/>
    <property type="match status" value="2"/>
</dbReference>
<keyword evidence="4 6" id="KW-0368">Histidine biosynthesis</keyword>
<dbReference type="InterPro" id="IPR020565">
    <property type="entry name" value="ImidazoleglycerP_deHydtase_CS"/>
</dbReference>
<evidence type="ECO:0000313" key="8">
    <source>
        <dbReference type="EMBL" id="HIR46846.1"/>
    </source>
</evidence>
<dbReference type="GO" id="GO:0005737">
    <property type="term" value="C:cytoplasm"/>
    <property type="evidence" value="ECO:0007669"/>
    <property type="project" value="UniProtKB-SubCell"/>
</dbReference>
<dbReference type="InterPro" id="IPR000807">
    <property type="entry name" value="ImidazoleglycerolP_deHydtase"/>
</dbReference>
<dbReference type="FunFam" id="3.30.230.40:FF:000001">
    <property type="entry name" value="Imidazoleglycerol-phosphate dehydratase HisB"/>
    <property type="match status" value="1"/>
</dbReference>
<dbReference type="Gene3D" id="3.30.230.40">
    <property type="entry name" value="Imidazole glycerol phosphate dehydratase, domain 1"/>
    <property type="match status" value="2"/>
</dbReference>
<dbReference type="PROSITE" id="PS00954">
    <property type="entry name" value="IGP_DEHYDRATASE_1"/>
    <property type="match status" value="1"/>
</dbReference>
<evidence type="ECO:0000256" key="4">
    <source>
        <dbReference type="ARBA" id="ARBA00023102"/>
    </source>
</evidence>
<dbReference type="GO" id="GO:0000105">
    <property type="term" value="P:L-histidine biosynthetic process"/>
    <property type="evidence" value="ECO:0007669"/>
    <property type="project" value="UniProtKB-UniRule"/>
</dbReference>
<dbReference type="InterPro" id="IPR020568">
    <property type="entry name" value="Ribosomal_Su5_D2-typ_SF"/>
</dbReference>
<comment type="caution">
    <text evidence="8">The sequence shown here is derived from an EMBL/GenBank/DDBJ whole genome shotgun (WGS) entry which is preliminary data.</text>
</comment>
<keyword evidence="6" id="KW-0963">Cytoplasm</keyword>
<dbReference type="HAMAP" id="MF_00076">
    <property type="entry name" value="HisB"/>
    <property type="match status" value="1"/>
</dbReference>